<evidence type="ECO:0000256" key="1">
    <source>
        <dbReference type="ARBA" id="ARBA00022514"/>
    </source>
</evidence>
<evidence type="ECO:0000259" key="3">
    <source>
        <dbReference type="Pfam" id="PF00048"/>
    </source>
</evidence>
<dbReference type="GO" id="GO:0008009">
    <property type="term" value="F:chemokine activity"/>
    <property type="evidence" value="ECO:0007669"/>
    <property type="project" value="InterPro"/>
</dbReference>
<dbReference type="GeneTree" id="ENSGT01150000287148"/>
<evidence type="ECO:0000313" key="4">
    <source>
        <dbReference type="Ensembl" id="ENSLBEP00000023255.1"/>
    </source>
</evidence>
<sequence length="115" mass="13365">MSSRILYIALFLFFVSFCCSEVKRGPSKQRHPRPCCKKYSEAVVSTDVIGHTYHEVPAHALCFKALIFKTPNGHVCVDPKEEWAQKRKLINMTKHLRCKLLYIRIWSHRFTGGVQ</sequence>
<proteinExistence type="predicted"/>
<dbReference type="Proteomes" id="UP000261660">
    <property type="component" value="Unplaced"/>
</dbReference>
<dbReference type="SUPFAM" id="SSF54117">
    <property type="entry name" value="Interleukin 8-like chemokines"/>
    <property type="match status" value="1"/>
</dbReference>
<reference evidence="4" key="2">
    <citation type="submission" date="2025-09" db="UniProtKB">
        <authorList>
            <consortium name="Ensembl"/>
        </authorList>
    </citation>
    <scope>IDENTIFICATION</scope>
</reference>
<dbReference type="GO" id="GO:0006955">
    <property type="term" value="P:immune response"/>
    <property type="evidence" value="ECO:0007669"/>
    <property type="project" value="InterPro"/>
</dbReference>
<dbReference type="GO" id="GO:0005615">
    <property type="term" value="C:extracellular space"/>
    <property type="evidence" value="ECO:0007669"/>
    <property type="project" value="UniProtKB-KW"/>
</dbReference>
<dbReference type="Ensembl" id="ENSLBET00000024465.1">
    <property type="protein sequence ID" value="ENSLBEP00000023255.1"/>
    <property type="gene ID" value="ENSLBEG00000017833.1"/>
</dbReference>
<keyword evidence="2" id="KW-0732">Signal</keyword>
<name>A0A3Q3MRS4_9LABR</name>
<accession>A0A3Q3MRS4</accession>
<dbReference type="Pfam" id="PF00048">
    <property type="entry name" value="IL8"/>
    <property type="match status" value="1"/>
</dbReference>
<evidence type="ECO:0000313" key="5">
    <source>
        <dbReference type="Proteomes" id="UP000261660"/>
    </source>
</evidence>
<evidence type="ECO:0000256" key="2">
    <source>
        <dbReference type="SAM" id="SignalP"/>
    </source>
</evidence>
<dbReference type="InParanoid" id="A0A3Q3MRS4"/>
<keyword evidence="1" id="KW-0202">Cytokine</keyword>
<dbReference type="Gene3D" id="2.40.50.40">
    <property type="match status" value="1"/>
</dbReference>
<keyword evidence="5" id="KW-1185">Reference proteome</keyword>
<dbReference type="InterPro" id="IPR001811">
    <property type="entry name" value="Chemokine_IL8-like_dom"/>
</dbReference>
<protein>
    <recommendedName>
        <fullName evidence="3">Chemokine interleukin-8-like domain-containing protein</fullName>
    </recommendedName>
</protein>
<reference evidence="4" key="1">
    <citation type="submission" date="2025-08" db="UniProtKB">
        <authorList>
            <consortium name="Ensembl"/>
        </authorList>
    </citation>
    <scope>IDENTIFICATION</scope>
</reference>
<dbReference type="AlphaFoldDB" id="A0A3Q3MRS4"/>
<dbReference type="InterPro" id="IPR036048">
    <property type="entry name" value="Interleukin_8-like_sf"/>
</dbReference>
<feature type="signal peptide" evidence="2">
    <location>
        <begin position="1"/>
        <end position="20"/>
    </location>
</feature>
<feature type="chain" id="PRO_5018655270" description="Chemokine interleukin-8-like domain-containing protein" evidence="2">
    <location>
        <begin position="21"/>
        <end position="115"/>
    </location>
</feature>
<organism evidence="4 5">
    <name type="scientific">Labrus bergylta</name>
    <name type="common">ballan wrasse</name>
    <dbReference type="NCBI Taxonomy" id="56723"/>
    <lineage>
        <taxon>Eukaryota</taxon>
        <taxon>Metazoa</taxon>
        <taxon>Chordata</taxon>
        <taxon>Craniata</taxon>
        <taxon>Vertebrata</taxon>
        <taxon>Euteleostomi</taxon>
        <taxon>Actinopterygii</taxon>
        <taxon>Neopterygii</taxon>
        <taxon>Teleostei</taxon>
        <taxon>Neoteleostei</taxon>
        <taxon>Acanthomorphata</taxon>
        <taxon>Eupercaria</taxon>
        <taxon>Labriformes</taxon>
        <taxon>Labridae</taxon>
        <taxon>Labrus</taxon>
    </lineage>
</organism>
<feature type="domain" description="Chemokine interleukin-8-like" evidence="3">
    <location>
        <begin position="35"/>
        <end position="86"/>
    </location>
</feature>